<gene>
    <name evidence="2" type="ORF">WCV65_06120</name>
</gene>
<feature type="transmembrane region" description="Helical" evidence="1">
    <location>
        <begin position="61"/>
        <end position="80"/>
    </location>
</feature>
<feature type="transmembrane region" description="Helical" evidence="1">
    <location>
        <begin position="189"/>
        <end position="205"/>
    </location>
</feature>
<evidence type="ECO:0000256" key="1">
    <source>
        <dbReference type="SAM" id="Phobius"/>
    </source>
</evidence>
<feature type="transmembrane region" description="Helical" evidence="1">
    <location>
        <begin position="134"/>
        <end position="154"/>
    </location>
</feature>
<feature type="transmembrane region" description="Helical" evidence="1">
    <location>
        <begin position="349"/>
        <end position="368"/>
    </location>
</feature>
<evidence type="ECO:0000313" key="2">
    <source>
        <dbReference type="EMBL" id="WXB98050.1"/>
    </source>
</evidence>
<feature type="transmembrane region" description="Helical" evidence="1">
    <location>
        <begin position="30"/>
        <end position="49"/>
    </location>
</feature>
<feature type="transmembrane region" description="Helical" evidence="1">
    <location>
        <begin position="306"/>
        <end position="329"/>
    </location>
</feature>
<protein>
    <submittedName>
        <fullName evidence="2">ABC transporter permease</fullName>
    </submittedName>
</protein>
<dbReference type="Pfam" id="PF05975">
    <property type="entry name" value="EcsB"/>
    <property type="match status" value="1"/>
</dbReference>
<feature type="transmembrane region" description="Helical" evidence="1">
    <location>
        <begin position="374"/>
        <end position="396"/>
    </location>
</feature>
<reference evidence="2 3" key="1">
    <citation type="submission" date="2024-02" db="EMBL/GenBank/DDBJ databases">
        <title>Seven novel Bacillus-like species.</title>
        <authorList>
            <person name="Liu G."/>
        </authorList>
    </citation>
    <scope>NUCLEOTIDE SEQUENCE [LARGE SCALE GENOMIC DNA]</scope>
    <source>
        <strain evidence="2 3">FJAT-52054</strain>
    </source>
</reference>
<sequence>MKNVLDLWGARLEEHIKEIRSYLKYMLNDHLLIVMIFLLAGGALGYQSWLKQLPDDFPAEIIISIVFGALLIFSSVRTLFKEADLVFLLPLEKEMEKYLKKAKQFSYFQSLLPLIIVYLLLGPLYLAVSNDGMVYMYTGILLLILNYVNMECDWYVSFSQENSSALWDRAVRFALNTVLMFFALSQMPVYALIVAVVIALFVLYFKRISKGKGLKWDRLIRSENRKKQSFYRLANLFTDVPKLKKEAHRRAYLDWILNTIRYGKEHVYMYMFARAFIRGTDYLGIFFRLTVISGLILGFVEMSVTGAVLLTAGTIFLTGVQLIVLVRHFDMLSVPDLYPVAEESKSKSFLALLRNILFVQGLILGAVLLMKMEWIEGAAAIGGGIVFVLIFVNAYARKRMDKMYRG</sequence>
<feature type="transmembrane region" description="Helical" evidence="1">
    <location>
        <begin position="105"/>
        <end position="128"/>
    </location>
</feature>
<dbReference type="EMBL" id="CP147407">
    <property type="protein sequence ID" value="WXB98050.1"/>
    <property type="molecule type" value="Genomic_DNA"/>
</dbReference>
<dbReference type="RefSeq" id="WP_338780880.1">
    <property type="nucleotide sequence ID" value="NZ_CP147407.1"/>
</dbReference>
<keyword evidence="1" id="KW-1133">Transmembrane helix</keyword>
<organism evidence="2 3">
    <name type="scientific">Metabacillus sediminis</name>
    <dbReference type="NCBI Taxonomy" id="3117746"/>
    <lineage>
        <taxon>Bacteria</taxon>
        <taxon>Bacillati</taxon>
        <taxon>Bacillota</taxon>
        <taxon>Bacilli</taxon>
        <taxon>Bacillales</taxon>
        <taxon>Bacillaceae</taxon>
        <taxon>Metabacillus</taxon>
    </lineage>
</organism>
<feature type="transmembrane region" description="Helical" evidence="1">
    <location>
        <begin position="282"/>
        <end position="300"/>
    </location>
</feature>
<keyword evidence="1" id="KW-0812">Transmembrane</keyword>
<keyword evidence="1" id="KW-0472">Membrane</keyword>
<evidence type="ECO:0000313" key="3">
    <source>
        <dbReference type="Proteomes" id="UP001377337"/>
    </source>
</evidence>
<dbReference type="Proteomes" id="UP001377337">
    <property type="component" value="Chromosome"/>
</dbReference>
<accession>A0ABZ2NKA2</accession>
<dbReference type="PIRSF" id="PIRSF037259">
    <property type="entry name" value="EcsB_ABC"/>
    <property type="match status" value="1"/>
</dbReference>
<name>A0ABZ2NKA2_9BACI</name>
<proteinExistence type="predicted"/>
<keyword evidence="3" id="KW-1185">Reference proteome</keyword>
<dbReference type="InterPro" id="IPR010288">
    <property type="entry name" value="EcsB_ABC"/>
</dbReference>